<dbReference type="InterPro" id="IPR008579">
    <property type="entry name" value="UGlyAH_Cupin_dom"/>
</dbReference>
<evidence type="ECO:0000313" key="2">
    <source>
        <dbReference type="EMBL" id="MFC5523328.1"/>
    </source>
</evidence>
<organism evidence="2 3">
    <name type="scientific">Polaromonas jejuensis</name>
    <dbReference type="NCBI Taxonomy" id="457502"/>
    <lineage>
        <taxon>Bacteria</taxon>
        <taxon>Pseudomonadati</taxon>
        <taxon>Pseudomonadota</taxon>
        <taxon>Betaproteobacteria</taxon>
        <taxon>Burkholderiales</taxon>
        <taxon>Comamonadaceae</taxon>
        <taxon>Polaromonas</taxon>
    </lineage>
</organism>
<keyword evidence="3" id="KW-1185">Reference proteome</keyword>
<dbReference type="PANTHER" id="PTHR40943:SF1">
    <property type="entry name" value="CYTOPLASMIC PROTEIN"/>
    <property type="match status" value="1"/>
</dbReference>
<evidence type="ECO:0000259" key="1">
    <source>
        <dbReference type="Pfam" id="PF05899"/>
    </source>
</evidence>
<dbReference type="SUPFAM" id="SSF51182">
    <property type="entry name" value="RmlC-like cupins"/>
    <property type="match status" value="1"/>
</dbReference>
<dbReference type="EMBL" id="JBHSMX010000064">
    <property type="protein sequence ID" value="MFC5523328.1"/>
    <property type="molecule type" value="Genomic_DNA"/>
</dbReference>
<comment type="caution">
    <text evidence="2">The sequence shown here is derived from an EMBL/GenBank/DDBJ whole genome shotgun (WGS) entry which is preliminary data.</text>
</comment>
<dbReference type="CDD" id="cd02227">
    <property type="entry name" value="cupin_TM1112-like"/>
    <property type="match status" value="1"/>
</dbReference>
<protein>
    <submittedName>
        <fullName evidence="2">Cupin domain-containing protein</fullName>
    </submittedName>
</protein>
<accession>A0ABW0QFF7</accession>
<gene>
    <name evidence="2" type="ORF">ACFPP7_20780</name>
</gene>
<dbReference type="InterPro" id="IPR014710">
    <property type="entry name" value="RmlC-like_jellyroll"/>
</dbReference>
<dbReference type="Gene3D" id="2.60.120.10">
    <property type="entry name" value="Jelly Rolls"/>
    <property type="match status" value="1"/>
</dbReference>
<name>A0ABW0QFF7_9BURK</name>
<feature type="domain" description="(S)-ureidoglycine aminohydrolase cupin" evidence="1">
    <location>
        <begin position="42"/>
        <end position="112"/>
    </location>
</feature>
<proteinExistence type="predicted"/>
<reference evidence="3" key="1">
    <citation type="journal article" date="2019" name="Int. J. Syst. Evol. Microbiol.">
        <title>The Global Catalogue of Microorganisms (GCM) 10K type strain sequencing project: providing services to taxonomists for standard genome sequencing and annotation.</title>
        <authorList>
            <consortium name="The Broad Institute Genomics Platform"/>
            <consortium name="The Broad Institute Genome Sequencing Center for Infectious Disease"/>
            <person name="Wu L."/>
            <person name="Ma J."/>
        </authorList>
    </citation>
    <scope>NUCLEOTIDE SEQUENCE [LARGE SCALE GENOMIC DNA]</scope>
    <source>
        <strain evidence="3">CGMCC 4.7277</strain>
    </source>
</reference>
<dbReference type="Pfam" id="PF05899">
    <property type="entry name" value="Cupin_3"/>
    <property type="match status" value="1"/>
</dbReference>
<evidence type="ECO:0000313" key="3">
    <source>
        <dbReference type="Proteomes" id="UP001596084"/>
    </source>
</evidence>
<dbReference type="Proteomes" id="UP001596084">
    <property type="component" value="Unassembled WGS sequence"/>
</dbReference>
<dbReference type="PANTHER" id="PTHR40943">
    <property type="entry name" value="CYTOPLASMIC PROTEIN-RELATED"/>
    <property type="match status" value="1"/>
</dbReference>
<dbReference type="RefSeq" id="WP_068833949.1">
    <property type="nucleotide sequence ID" value="NZ_JBHSMX010000064.1"/>
</dbReference>
<dbReference type="InterPro" id="IPR011051">
    <property type="entry name" value="RmlC_Cupin_sf"/>
</dbReference>
<sequence>MSIQILSQSATLSPLNDQGVVGRPLSEPPCRMRGLDITLAGAGNNGCGLWECNPGRFERQIAEAEVMHILSGICSFTPTGGEPLEITAGDTLFFPANTTGVWHIRETLRKVYVVFASQA</sequence>